<protein>
    <submittedName>
        <fullName evidence="1">Uncharacterized protein</fullName>
    </submittedName>
</protein>
<dbReference type="EMBL" id="GECU01024814">
    <property type="protein sequence ID" value="JAS82892.1"/>
    <property type="molecule type" value="Transcribed_RNA"/>
</dbReference>
<name>A0A1B6I7J8_9HEMI</name>
<accession>A0A1B6I7J8</accession>
<feature type="non-terminal residue" evidence="1">
    <location>
        <position position="1"/>
    </location>
</feature>
<organism evidence="1">
    <name type="scientific">Homalodisca liturata</name>
    <dbReference type="NCBI Taxonomy" id="320908"/>
    <lineage>
        <taxon>Eukaryota</taxon>
        <taxon>Metazoa</taxon>
        <taxon>Ecdysozoa</taxon>
        <taxon>Arthropoda</taxon>
        <taxon>Hexapoda</taxon>
        <taxon>Insecta</taxon>
        <taxon>Pterygota</taxon>
        <taxon>Neoptera</taxon>
        <taxon>Paraneoptera</taxon>
        <taxon>Hemiptera</taxon>
        <taxon>Auchenorrhyncha</taxon>
        <taxon>Membracoidea</taxon>
        <taxon>Cicadellidae</taxon>
        <taxon>Cicadellinae</taxon>
        <taxon>Proconiini</taxon>
        <taxon>Homalodisca</taxon>
    </lineage>
</organism>
<sequence>QSLIEKFGKTSVCIDGKLSIEPSCNESNDCIVQFVPSNSEGSIIHLNKIQKNTGNENKRVNIGNTKGEKSLGIYNEPTYDDIIMQVKAVRVIQASEYIPISELPDNVWDYSH</sequence>
<gene>
    <name evidence="1" type="ORF">g.55970</name>
</gene>
<feature type="non-terminal residue" evidence="1">
    <location>
        <position position="112"/>
    </location>
</feature>
<proteinExistence type="predicted"/>
<dbReference type="AlphaFoldDB" id="A0A1B6I7J8"/>
<evidence type="ECO:0000313" key="1">
    <source>
        <dbReference type="EMBL" id="JAS82892.1"/>
    </source>
</evidence>
<reference evidence="1" key="1">
    <citation type="submission" date="2015-11" db="EMBL/GenBank/DDBJ databases">
        <title>De novo transcriptome assembly of four potential Pierce s Disease insect vectors from Arizona vineyards.</title>
        <authorList>
            <person name="Tassone E.E."/>
        </authorList>
    </citation>
    <scope>NUCLEOTIDE SEQUENCE</scope>
</reference>